<keyword evidence="4" id="KW-0067">ATP-binding</keyword>
<protein>
    <submittedName>
        <fullName evidence="6">Polyamine-transporting ATPase</fullName>
    </submittedName>
</protein>
<dbReference type="PANTHER" id="PTHR42781:SF4">
    <property type="entry name" value="SPERMIDINE_PUTRESCINE IMPORT ATP-BINDING PROTEIN POTA"/>
    <property type="match status" value="1"/>
</dbReference>
<comment type="similarity">
    <text evidence="1">Belongs to the ABC transporter superfamily.</text>
</comment>
<keyword evidence="3" id="KW-0547">Nucleotide-binding</keyword>
<dbReference type="InterPro" id="IPR008995">
    <property type="entry name" value="Mo/tungstate-bd_C_term_dom"/>
</dbReference>
<evidence type="ECO:0000256" key="4">
    <source>
        <dbReference type="ARBA" id="ARBA00022840"/>
    </source>
</evidence>
<dbReference type="InterPro" id="IPR003439">
    <property type="entry name" value="ABC_transporter-like_ATP-bd"/>
</dbReference>
<keyword evidence="7" id="KW-1185">Reference proteome</keyword>
<organism evidence="6 7">
    <name type="scientific">Labrys miyagiensis</name>
    <dbReference type="NCBI Taxonomy" id="346912"/>
    <lineage>
        <taxon>Bacteria</taxon>
        <taxon>Pseudomonadati</taxon>
        <taxon>Pseudomonadota</taxon>
        <taxon>Alphaproteobacteria</taxon>
        <taxon>Hyphomicrobiales</taxon>
        <taxon>Xanthobacteraceae</taxon>
        <taxon>Labrys</taxon>
    </lineage>
</organism>
<dbReference type="InterPro" id="IPR017871">
    <property type="entry name" value="ABC_transporter-like_CS"/>
</dbReference>
<comment type="caution">
    <text evidence="6">The sequence shown here is derived from an EMBL/GenBank/DDBJ whole genome shotgun (WGS) entry which is preliminary data.</text>
</comment>
<dbReference type="SMART" id="SM00382">
    <property type="entry name" value="AAA"/>
    <property type="match status" value="1"/>
</dbReference>
<keyword evidence="2" id="KW-0813">Transport</keyword>
<dbReference type="SUPFAM" id="SSF50331">
    <property type="entry name" value="MOP-like"/>
    <property type="match status" value="1"/>
</dbReference>
<dbReference type="EMBL" id="BSPC01000011">
    <property type="protein sequence ID" value="GLS18301.1"/>
    <property type="molecule type" value="Genomic_DNA"/>
</dbReference>
<dbReference type="InterPro" id="IPR003593">
    <property type="entry name" value="AAA+_ATPase"/>
</dbReference>
<evidence type="ECO:0000313" key="6">
    <source>
        <dbReference type="EMBL" id="GLS18301.1"/>
    </source>
</evidence>
<dbReference type="Gene3D" id="2.40.50.100">
    <property type="match status" value="1"/>
</dbReference>
<evidence type="ECO:0000256" key="3">
    <source>
        <dbReference type="ARBA" id="ARBA00022741"/>
    </source>
</evidence>
<dbReference type="InterPro" id="IPR027417">
    <property type="entry name" value="P-loop_NTPase"/>
</dbReference>
<name>A0ABQ6CDF8_9HYPH</name>
<reference evidence="7" key="1">
    <citation type="journal article" date="2019" name="Int. J. Syst. Evol. Microbiol.">
        <title>The Global Catalogue of Microorganisms (GCM) 10K type strain sequencing project: providing services to taxonomists for standard genome sequencing and annotation.</title>
        <authorList>
            <consortium name="The Broad Institute Genomics Platform"/>
            <consortium name="The Broad Institute Genome Sequencing Center for Infectious Disease"/>
            <person name="Wu L."/>
            <person name="Ma J."/>
        </authorList>
    </citation>
    <scope>NUCLEOTIDE SEQUENCE [LARGE SCALE GENOMIC DNA]</scope>
    <source>
        <strain evidence="7">NBRC 101365</strain>
    </source>
</reference>
<dbReference type="RefSeq" id="WP_284311119.1">
    <property type="nucleotide sequence ID" value="NZ_BSPC01000011.1"/>
</dbReference>
<dbReference type="Gene3D" id="3.40.50.300">
    <property type="entry name" value="P-loop containing nucleotide triphosphate hydrolases"/>
    <property type="match status" value="1"/>
</dbReference>
<dbReference type="PANTHER" id="PTHR42781">
    <property type="entry name" value="SPERMIDINE/PUTRESCINE IMPORT ATP-BINDING PROTEIN POTA"/>
    <property type="match status" value="1"/>
</dbReference>
<sequence length="370" mass="39695">MNFDLECRDLVKTYGSFRAVDGISVQIPQGSFFSMLGPSGCGKTTALRLVAGFGEPTSGDILIKGESVLRTPPNKRPVNMVFQHLALFPMMSVAENIGYGLRRRGMAREDIARRVADILARVDLPSAGEKRIDQLSGGQKQRIAIARCMVLDPAVLLLDEPLGALDLKLREHMKVELKQLQHQFGTTFIYITHDQSEALVMSDQVAVMNHGRFEQVGSPQELYFNPKTAFVAGFVGDSNRWAGKVVSAGGQAVTVERADGGALNAVVGPNHTIAKGEAVEVFVRPEEIAIEPVGATPLPGNGTNEIRGEVESFLFNGAMSRVLVKCGAGAPVSVAFAHDSGIGNFTVGQPVSLRFAPGKSRCFSQTASRA</sequence>
<dbReference type="InterPro" id="IPR013611">
    <property type="entry name" value="Transp-assoc_OB_typ2"/>
</dbReference>
<gene>
    <name evidence="6" type="ORF">GCM10007874_13180</name>
</gene>
<feature type="domain" description="ABC transporter" evidence="5">
    <location>
        <begin position="5"/>
        <end position="235"/>
    </location>
</feature>
<dbReference type="SUPFAM" id="SSF52540">
    <property type="entry name" value="P-loop containing nucleoside triphosphate hydrolases"/>
    <property type="match status" value="1"/>
</dbReference>
<dbReference type="Pfam" id="PF08402">
    <property type="entry name" value="TOBE_2"/>
    <property type="match status" value="1"/>
</dbReference>
<dbReference type="InterPro" id="IPR050093">
    <property type="entry name" value="ABC_SmlMolc_Importer"/>
</dbReference>
<evidence type="ECO:0000313" key="7">
    <source>
        <dbReference type="Proteomes" id="UP001156882"/>
    </source>
</evidence>
<dbReference type="PROSITE" id="PS50893">
    <property type="entry name" value="ABC_TRANSPORTER_2"/>
    <property type="match status" value="1"/>
</dbReference>
<dbReference type="Pfam" id="PF00005">
    <property type="entry name" value="ABC_tran"/>
    <property type="match status" value="1"/>
</dbReference>
<dbReference type="Proteomes" id="UP001156882">
    <property type="component" value="Unassembled WGS sequence"/>
</dbReference>
<dbReference type="PROSITE" id="PS00211">
    <property type="entry name" value="ABC_TRANSPORTER_1"/>
    <property type="match status" value="1"/>
</dbReference>
<proteinExistence type="inferred from homology"/>
<evidence type="ECO:0000256" key="1">
    <source>
        <dbReference type="ARBA" id="ARBA00005417"/>
    </source>
</evidence>
<evidence type="ECO:0000256" key="2">
    <source>
        <dbReference type="ARBA" id="ARBA00022448"/>
    </source>
</evidence>
<evidence type="ECO:0000259" key="5">
    <source>
        <dbReference type="PROSITE" id="PS50893"/>
    </source>
</evidence>
<accession>A0ABQ6CDF8</accession>